<feature type="non-terminal residue" evidence="2">
    <location>
        <position position="64"/>
    </location>
</feature>
<proteinExistence type="predicted"/>
<feature type="region of interest" description="Disordered" evidence="1">
    <location>
        <begin position="20"/>
        <end position="45"/>
    </location>
</feature>
<name>A0A382QQ90_9ZZZZ</name>
<gene>
    <name evidence="2" type="ORF">METZ01_LOCUS339971</name>
</gene>
<feature type="compositionally biased region" description="Polar residues" evidence="1">
    <location>
        <begin position="32"/>
        <end position="45"/>
    </location>
</feature>
<evidence type="ECO:0000256" key="1">
    <source>
        <dbReference type="SAM" id="MobiDB-lite"/>
    </source>
</evidence>
<evidence type="ECO:0000313" key="2">
    <source>
        <dbReference type="EMBL" id="SVC87117.1"/>
    </source>
</evidence>
<accession>A0A382QQ90</accession>
<protein>
    <submittedName>
        <fullName evidence="2">Uncharacterized protein</fullName>
    </submittedName>
</protein>
<dbReference type="EMBL" id="UINC01115815">
    <property type="protein sequence ID" value="SVC87117.1"/>
    <property type="molecule type" value="Genomic_DNA"/>
</dbReference>
<organism evidence="2">
    <name type="scientific">marine metagenome</name>
    <dbReference type="NCBI Taxonomy" id="408172"/>
    <lineage>
        <taxon>unclassified sequences</taxon>
        <taxon>metagenomes</taxon>
        <taxon>ecological metagenomes</taxon>
    </lineage>
</organism>
<sequence length="64" mass="7471">MFLDTALNNFSYLWCRERDSNPHEHSPLPPQDSVSTSSTTSAYKSDSQYDKKHYIYKILIISWG</sequence>
<dbReference type="AlphaFoldDB" id="A0A382QQ90"/>
<reference evidence="2" key="1">
    <citation type="submission" date="2018-05" db="EMBL/GenBank/DDBJ databases">
        <authorList>
            <person name="Lanie J.A."/>
            <person name="Ng W.-L."/>
            <person name="Kazmierczak K.M."/>
            <person name="Andrzejewski T.M."/>
            <person name="Davidsen T.M."/>
            <person name="Wayne K.J."/>
            <person name="Tettelin H."/>
            <person name="Glass J.I."/>
            <person name="Rusch D."/>
            <person name="Podicherti R."/>
            <person name="Tsui H.-C.T."/>
            <person name="Winkler M.E."/>
        </authorList>
    </citation>
    <scope>NUCLEOTIDE SEQUENCE</scope>
</reference>